<dbReference type="Proteomes" id="UP000605568">
    <property type="component" value="Unassembled WGS sequence"/>
</dbReference>
<evidence type="ECO:0000313" key="2">
    <source>
        <dbReference type="EMBL" id="GHH39296.1"/>
    </source>
</evidence>
<evidence type="ECO:0008006" key="4">
    <source>
        <dbReference type="Google" id="ProtNLM"/>
    </source>
</evidence>
<evidence type="ECO:0000313" key="3">
    <source>
        <dbReference type="Proteomes" id="UP000605568"/>
    </source>
</evidence>
<keyword evidence="1" id="KW-0732">Signal</keyword>
<reference evidence="3" key="1">
    <citation type="journal article" date="2019" name="Int. J. Syst. Evol. Microbiol.">
        <title>The Global Catalogue of Microorganisms (GCM) 10K type strain sequencing project: providing services to taxonomists for standard genome sequencing and annotation.</title>
        <authorList>
            <consortium name="The Broad Institute Genomics Platform"/>
            <consortium name="The Broad Institute Genome Sequencing Center for Infectious Disease"/>
            <person name="Wu L."/>
            <person name="Ma J."/>
        </authorList>
    </citation>
    <scope>NUCLEOTIDE SEQUENCE [LARGE SCALE GENOMIC DNA]</scope>
    <source>
        <strain evidence="3">CGMCC 4.7367</strain>
    </source>
</reference>
<sequence>MTTTRRLITGLATAALVMSALTTGTATAATKGRIVINNNCGKAVSTTIHRTSGSMIAGTAAAPAGSSFGYPVAPGTYVVRVPAGAKTVKVLDVSPKAHSVIVRAC</sequence>
<organism evidence="2 3">
    <name type="scientific">Lentzea cavernae</name>
    <dbReference type="NCBI Taxonomy" id="2020703"/>
    <lineage>
        <taxon>Bacteria</taxon>
        <taxon>Bacillati</taxon>
        <taxon>Actinomycetota</taxon>
        <taxon>Actinomycetes</taxon>
        <taxon>Pseudonocardiales</taxon>
        <taxon>Pseudonocardiaceae</taxon>
        <taxon>Lentzea</taxon>
    </lineage>
</organism>
<feature type="signal peptide" evidence="1">
    <location>
        <begin position="1"/>
        <end position="28"/>
    </location>
</feature>
<comment type="caution">
    <text evidence="2">The sequence shown here is derived from an EMBL/GenBank/DDBJ whole genome shotgun (WGS) entry which is preliminary data.</text>
</comment>
<dbReference type="EMBL" id="BNAR01000004">
    <property type="protein sequence ID" value="GHH39296.1"/>
    <property type="molecule type" value="Genomic_DNA"/>
</dbReference>
<keyword evidence="3" id="KW-1185">Reference proteome</keyword>
<gene>
    <name evidence="2" type="ORF">GCM10017774_30710</name>
</gene>
<name>A0ABQ3MCE7_9PSEU</name>
<dbReference type="RefSeq" id="WP_191298596.1">
    <property type="nucleotide sequence ID" value="NZ_BNAR01000004.1"/>
</dbReference>
<evidence type="ECO:0000256" key="1">
    <source>
        <dbReference type="SAM" id="SignalP"/>
    </source>
</evidence>
<proteinExistence type="predicted"/>
<feature type="chain" id="PRO_5047321431" description="Carboxypeptidase regulatory-like domain-containing protein" evidence="1">
    <location>
        <begin position="29"/>
        <end position="105"/>
    </location>
</feature>
<protein>
    <recommendedName>
        <fullName evidence="4">Carboxypeptidase regulatory-like domain-containing protein</fullName>
    </recommendedName>
</protein>
<accession>A0ABQ3MCE7</accession>